<feature type="transmembrane region" description="Helical" evidence="1">
    <location>
        <begin position="100"/>
        <end position="128"/>
    </location>
</feature>
<evidence type="ECO:0000313" key="3">
    <source>
        <dbReference type="Proteomes" id="UP000632659"/>
    </source>
</evidence>
<dbReference type="Pfam" id="PF12730">
    <property type="entry name" value="ABC2_membrane_4"/>
    <property type="match status" value="1"/>
</dbReference>
<feature type="transmembrane region" description="Helical" evidence="1">
    <location>
        <begin position="255"/>
        <end position="274"/>
    </location>
</feature>
<feature type="transmembrane region" description="Helical" evidence="1">
    <location>
        <begin position="134"/>
        <end position="158"/>
    </location>
</feature>
<feature type="transmembrane region" description="Helical" evidence="1">
    <location>
        <begin position="170"/>
        <end position="190"/>
    </location>
</feature>
<keyword evidence="1" id="KW-0472">Membrane</keyword>
<dbReference type="EMBL" id="JACRTL010000001">
    <property type="protein sequence ID" value="MBC8609700.1"/>
    <property type="molecule type" value="Genomic_DNA"/>
</dbReference>
<evidence type="ECO:0000313" key="2">
    <source>
        <dbReference type="EMBL" id="MBC8609700.1"/>
    </source>
</evidence>
<dbReference type="PANTHER" id="PTHR37305">
    <property type="entry name" value="INTEGRAL MEMBRANE PROTEIN-RELATED"/>
    <property type="match status" value="1"/>
</dbReference>
<feature type="transmembrane region" description="Helical" evidence="1">
    <location>
        <begin position="52"/>
        <end position="79"/>
    </location>
</feature>
<keyword evidence="1" id="KW-1133">Transmembrane helix</keyword>
<dbReference type="RefSeq" id="WP_093988138.1">
    <property type="nucleotide sequence ID" value="NZ_FYDD01000003.1"/>
</dbReference>
<proteinExistence type="predicted"/>
<reference evidence="2" key="1">
    <citation type="submission" date="2020-08" db="EMBL/GenBank/DDBJ databases">
        <title>Genome public.</title>
        <authorList>
            <person name="Liu C."/>
            <person name="Sun Q."/>
        </authorList>
    </citation>
    <scope>NUCLEOTIDE SEQUENCE</scope>
    <source>
        <strain evidence="2">NSJ-15</strain>
    </source>
</reference>
<dbReference type="Proteomes" id="UP000632659">
    <property type="component" value="Unassembled WGS sequence"/>
</dbReference>
<dbReference type="AlphaFoldDB" id="A0A8J6TWG5"/>
<comment type="caution">
    <text evidence="2">The sequence shown here is derived from an EMBL/GenBank/DDBJ whole genome shotgun (WGS) entry which is preliminary data.</text>
</comment>
<dbReference type="GO" id="GO:0140359">
    <property type="term" value="F:ABC-type transporter activity"/>
    <property type="evidence" value="ECO:0007669"/>
    <property type="project" value="InterPro"/>
</dbReference>
<name>A0A8J6TWG5_9FIRM</name>
<dbReference type="PANTHER" id="PTHR37305:SF1">
    <property type="entry name" value="MEMBRANE PROTEIN"/>
    <property type="match status" value="1"/>
</dbReference>
<keyword evidence="1" id="KW-0812">Transmembrane</keyword>
<feature type="transmembrane region" description="Helical" evidence="1">
    <location>
        <begin position="16"/>
        <end position="40"/>
    </location>
</feature>
<keyword evidence="3" id="KW-1185">Reference proteome</keyword>
<gene>
    <name evidence="2" type="ORF">H8702_01015</name>
</gene>
<evidence type="ECO:0000256" key="1">
    <source>
        <dbReference type="SAM" id="Phobius"/>
    </source>
</evidence>
<protein>
    <submittedName>
        <fullName evidence="2">ABC transporter permease subunit</fullName>
    </submittedName>
</protein>
<organism evidence="2 3">
    <name type="scientific">Massiliimalia timonensis</name>
    <dbReference type="NCBI Taxonomy" id="1987501"/>
    <lineage>
        <taxon>Bacteria</taxon>
        <taxon>Bacillati</taxon>
        <taxon>Bacillota</taxon>
        <taxon>Clostridia</taxon>
        <taxon>Eubacteriales</taxon>
        <taxon>Oscillospiraceae</taxon>
        <taxon>Massiliimalia</taxon>
    </lineage>
</organism>
<accession>A0A8J6TWG5</accession>
<dbReference type="GO" id="GO:0005886">
    <property type="term" value="C:plasma membrane"/>
    <property type="evidence" value="ECO:0007669"/>
    <property type="project" value="UniProtKB-SubCell"/>
</dbReference>
<dbReference type="OrthoDB" id="1862600at2"/>
<sequence>MIRLLRANMGRLKKETAFWAAIIFMVFYALCVCLMAKYSMDLNDNSLPLDGLFLYGYGLTGLIAVPGLVMAAVCSLFVGTEYSDGTIRNKLIVGHSRAGIYLSNFITCAAVGIALNLSYALVVCAVGIPLCGWFTASAGTILSLIADGVLMLISYAAIFTMAGMLMQNKTLASIFCILGVVVSMFLSFYLGTCIAQPEMIDTLQIIDGEQVMKSMPNPRYLSQTVRNIYQFIIDFLPSGQSVQISGQTAPHLGLMAMYSLVIIICSNIIGIFVFRKKDIQ</sequence>